<dbReference type="Proteomes" id="UP000561617">
    <property type="component" value="Unassembled WGS sequence"/>
</dbReference>
<proteinExistence type="predicted"/>
<protein>
    <submittedName>
        <fullName evidence="1">Uncharacterized protein</fullName>
    </submittedName>
</protein>
<evidence type="ECO:0000313" key="3">
    <source>
        <dbReference type="Proteomes" id="UP000561617"/>
    </source>
</evidence>
<accession>A0A7X0X4U2</accession>
<dbReference type="RefSeq" id="WP_111143043.1">
    <property type="nucleotide sequence ID" value="NZ_JAASUC010000003.1"/>
</dbReference>
<reference evidence="3 4" key="1">
    <citation type="submission" date="2020-03" db="EMBL/GenBank/DDBJ databases">
        <title>Soil Listeria distribution.</title>
        <authorList>
            <person name="Liao J."/>
            <person name="Wiedmann M."/>
        </authorList>
    </citation>
    <scope>NUCLEOTIDE SEQUENCE [LARGE SCALE GENOMIC DNA]</scope>
    <source>
        <strain evidence="2 4">FSL L7-1515</strain>
        <strain evidence="1 3">FSL L7-1554</strain>
    </source>
</reference>
<dbReference type="Proteomes" id="UP000587800">
    <property type="component" value="Unassembled WGS sequence"/>
</dbReference>
<gene>
    <name evidence="1" type="ORF">HCJ38_00845</name>
    <name evidence="2" type="ORF">HCJ59_12295</name>
</gene>
<dbReference type="AlphaFoldDB" id="A0A7X0X4U2"/>
<evidence type="ECO:0000313" key="2">
    <source>
        <dbReference type="EMBL" id="MBC1510664.1"/>
    </source>
</evidence>
<sequence length="130" mass="15391">MVIRHLFFIDLFTNDKFEEIGTIRILHKDKHRTGSVIPNQFTRLNDEFISLGMNKEFYSEIINVLGKTRALSVLEELHDISIIGLDNNPYFEINNQGIQDSFFRSSDARYLYEEVLKVYFTLPQNNLKKW</sequence>
<name>A0A7X0X4U2_9LIST</name>
<organism evidence="1 3">
    <name type="scientific">Listeria immobilis</name>
    <dbReference type="NCBI Taxonomy" id="2713502"/>
    <lineage>
        <taxon>Bacteria</taxon>
        <taxon>Bacillati</taxon>
        <taxon>Bacillota</taxon>
        <taxon>Bacilli</taxon>
        <taxon>Bacillales</taxon>
        <taxon>Listeriaceae</taxon>
        <taxon>Listeria</taxon>
    </lineage>
</organism>
<evidence type="ECO:0000313" key="4">
    <source>
        <dbReference type="Proteomes" id="UP000587800"/>
    </source>
</evidence>
<dbReference type="EMBL" id="JAASUB010000014">
    <property type="protein sequence ID" value="MBC1510664.1"/>
    <property type="molecule type" value="Genomic_DNA"/>
</dbReference>
<dbReference type="EMBL" id="JAASTW010000001">
    <property type="protein sequence ID" value="MBC1487575.1"/>
    <property type="molecule type" value="Genomic_DNA"/>
</dbReference>
<keyword evidence="4" id="KW-1185">Reference proteome</keyword>
<comment type="caution">
    <text evidence="1">The sequence shown here is derived from an EMBL/GenBank/DDBJ whole genome shotgun (WGS) entry which is preliminary data.</text>
</comment>
<evidence type="ECO:0000313" key="1">
    <source>
        <dbReference type="EMBL" id="MBC1487575.1"/>
    </source>
</evidence>